<sequence length="217" mass="23299">MTESGRERIRVGHSERDAAAEALRDAAADGRITLEELDERLERALSAKTFADLDVLFVDLGGPAREAAPVAEAPLPQLPGFAEDDPLILDGGFSSVTRTGAWELPPFIRINAGAGTVRLNCLQATTRARVIDIEVIASMGTVVIVVPDGWAANTDRLSTSWGTAKSKITSTPTAGKPVLVLRGSLGMGTLRVRHPSRGDLRRLEKALQASRRRALER</sequence>
<comment type="caution">
    <text evidence="2">The sequence shown here is derived from an EMBL/GenBank/DDBJ whole genome shotgun (WGS) entry which is preliminary data.</text>
</comment>
<evidence type="ECO:0000259" key="1">
    <source>
        <dbReference type="Pfam" id="PF08044"/>
    </source>
</evidence>
<keyword evidence="3" id="KW-1185">Reference proteome</keyword>
<dbReference type="PANTHER" id="PTHR40763:SF5">
    <property type="entry name" value="MEMBRANE PROTEIN"/>
    <property type="match status" value="1"/>
</dbReference>
<dbReference type="Pfam" id="PF08044">
    <property type="entry name" value="DUF1707"/>
    <property type="match status" value="1"/>
</dbReference>
<organism evidence="2 3">
    <name type="scientific">Microlunatus parietis</name>
    <dbReference type="NCBI Taxonomy" id="682979"/>
    <lineage>
        <taxon>Bacteria</taxon>
        <taxon>Bacillati</taxon>
        <taxon>Actinomycetota</taxon>
        <taxon>Actinomycetes</taxon>
        <taxon>Propionibacteriales</taxon>
        <taxon>Propionibacteriaceae</taxon>
        <taxon>Microlunatus</taxon>
    </lineage>
</organism>
<gene>
    <name evidence="2" type="ORF">BKA15_005486</name>
</gene>
<accession>A0A7Y9IC73</accession>
<protein>
    <recommendedName>
        <fullName evidence="1">DUF1707 domain-containing protein</fullName>
    </recommendedName>
</protein>
<dbReference type="RefSeq" id="WP_179756264.1">
    <property type="nucleotide sequence ID" value="NZ_JACCBU010000001.1"/>
</dbReference>
<dbReference type="EMBL" id="JACCBU010000001">
    <property type="protein sequence ID" value="NYE74157.1"/>
    <property type="molecule type" value="Genomic_DNA"/>
</dbReference>
<feature type="domain" description="DUF1707" evidence="1">
    <location>
        <begin position="9"/>
        <end position="60"/>
    </location>
</feature>
<name>A0A7Y9IC73_9ACTN</name>
<dbReference type="InterPro" id="IPR012551">
    <property type="entry name" value="DUF1707_SHOCT-like"/>
</dbReference>
<proteinExistence type="predicted"/>
<dbReference type="AlphaFoldDB" id="A0A7Y9IC73"/>
<dbReference type="Proteomes" id="UP000569914">
    <property type="component" value="Unassembled WGS sequence"/>
</dbReference>
<reference evidence="2 3" key="1">
    <citation type="submission" date="2020-07" db="EMBL/GenBank/DDBJ databases">
        <title>Sequencing the genomes of 1000 actinobacteria strains.</title>
        <authorList>
            <person name="Klenk H.-P."/>
        </authorList>
    </citation>
    <scope>NUCLEOTIDE SEQUENCE [LARGE SCALE GENOMIC DNA]</scope>
    <source>
        <strain evidence="2 3">DSM 22083</strain>
    </source>
</reference>
<evidence type="ECO:0000313" key="2">
    <source>
        <dbReference type="EMBL" id="NYE74157.1"/>
    </source>
</evidence>
<dbReference type="PANTHER" id="PTHR40763">
    <property type="entry name" value="MEMBRANE PROTEIN-RELATED"/>
    <property type="match status" value="1"/>
</dbReference>
<evidence type="ECO:0000313" key="3">
    <source>
        <dbReference type="Proteomes" id="UP000569914"/>
    </source>
</evidence>